<dbReference type="Gene3D" id="3.40.91.30">
    <property type="match status" value="1"/>
</dbReference>
<dbReference type="EMBL" id="JACCFO010000001">
    <property type="protein sequence ID" value="NYI98283.1"/>
    <property type="molecule type" value="Genomic_DNA"/>
</dbReference>
<evidence type="ECO:0000313" key="1">
    <source>
        <dbReference type="EMBL" id="NYI98283.1"/>
    </source>
</evidence>
<keyword evidence="2" id="KW-1185">Reference proteome</keyword>
<comment type="caution">
    <text evidence="1">The sequence shown here is derived from an EMBL/GenBank/DDBJ whole genome shotgun (WGS) entry which is preliminary data.</text>
</comment>
<proteinExistence type="predicted"/>
<reference evidence="1 2" key="1">
    <citation type="submission" date="2020-07" db="EMBL/GenBank/DDBJ databases">
        <title>Sequencing the genomes of 1000 actinobacteria strains.</title>
        <authorList>
            <person name="Klenk H.-P."/>
        </authorList>
    </citation>
    <scope>NUCLEOTIDE SEQUENCE [LARGE SCALE GENOMIC DNA]</scope>
    <source>
        <strain evidence="1 2">DSM 45927</strain>
    </source>
</reference>
<dbReference type="RefSeq" id="WP_179769461.1">
    <property type="nucleotide sequence ID" value="NZ_JACCFO010000001.1"/>
</dbReference>
<dbReference type="AlphaFoldDB" id="A0A853BT11"/>
<protein>
    <submittedName>
        <fullName evidence="1">Uncharacterized protein</fullName>
    </submittedName>
</protein>
<accession>A0A853BT11</accession>
<name>A0A853BT11_9ACTN</name>
<evidence type="ECO:0000313" key="2">
    <source>
        <dbReference type="Proteomes" id="UP000575985"/>
    </source>
</evidence>
<sequence>MSITPIETRYAGHRFRSRLEARWAVFFDQLGIPWEYEPQGYLVDGAPYLPDFLLYANSDQAFWFEVKGQFPTDSELERAQGLATGSELPVYVYFAKPEMPAPDLSHITTMDQFHGPDQWTWVDEDGWQVISAGPASWEYNLKPTAFRLNPPFKGKTRPPKSGFWWWTDCPFCPAVLLKLRGQVGICPIRHQGEGWVDPGLYPRFAHNTARLQKAYWAARSARFEHGERG</sequence>
<organism evidence="1 2">
    <name type="scientific">Streptomonospora nanhaiensis</name>
    <dbReference type="NCBI Taxonomy" id="1323731"/>
    <lineage>
        <taxon>Bacteria</taxon>
        <taxon>Bacillati</taxon>
        <taxon>Actinomycetota</taxon>
        <taxon>Actinomycetes</taxon>
        <taxon>Streptosporangiales</taxon>
        <taxon>Nocardiopsidaceae</taxon>
        <taxon>Streptomonospora</taxon>
    </lineage>
</organism>
<gene>
    <name evidence="1" type="ORF">HNR12_004560</name>
</gene>
<dbReference type="Proteomes" id="UP000575985">
    <property type="component" value="Unassembled WGS sequence"/>
</dbReference>